<organism evidence="1 2">
    <name type="scientific">Robertmurraya kyonggiensis</name>
    <dbReference type="NCBI Taxonomy" id="1037680"/>
    <lineage>
        <taxon>Bacteria</taxon>
        <taxon>Bacillati</taxon>
        <taxon>Bacillota</taxon>
        <taxon>Bacilli</taxon>
        <taxon>Bacillales</taxon>
        <taxon>Bacillaceae</taxon>
        <taxon>Robertmurraya</taxon>
    </lineage>
</organism>
<evidence type="ECO:0000313" key="2">
    <source>
        <dbReference type="Proteomes" id="UP000307756"/>
    </source>
</evidence>
<gene>
    <name evidence="1" type="ORF">FA727_11655</name>
</gene>
<dbReference type="EMBL" id="SWBM01000002">
    <property type="protein sequence ID" value="TKC16721.1"/>
    <property type="molecule type" value="Genomic_DNA"/>
</dbReference>
<dbReference type="InterPro" id="IPR028994">
    <property type="entry name" value="Integrin_alpha_N"/>
</dbReference>
<comment type="caution">
    <text evidence="1">The sequence shown here is derived from an EMBL/GenBank/DDBJ whole genome shotgun (WGS) entry which is preliminary data.</text>
</comment>
<reference evidence="1 2" key="1">
    <citation type="journal article" date="2011" name="J. Microbiol.">
        <title>Bacillus kyonggiensis sp. nov., isolated from soil of a lettuce field.</title>
        <authorList>
            <person name="Dong K."/>
            <person name="Lee S."/>
        </authorList>
    </citation>
    <scope>NUCLEOTIDE SEQUENCE [LARGE SCALE GENOMIC DNA]</scope>
    <source>
        <strain evidence="1 2">NB22</strain>
    </source>
</reference>
<sequence>MLGVYSVDNRAKWKLLMYISIGIMLSGCSMAKSPGELIESPQLHDGQNLKVKETLKQLLPSGIEYMTPEQAAIKRSIIIEDIHGDGKQEAFILYRNMKENQQVHLLVLQQKNQKWTKISDIETDYNNIHYFGLHDLDDDGVMEVTMGLGTSDFENEKQLIIYQWDKAGLKKLMKRSYHLLDIADYDGDKKIDVLLVDGKRRTSFTAELFRYENGALKSRSAVDLEAYSFHENMVSGTLNDGNKALFIDSTIGVHSMLTEIIAYDHGELVKVGEKNGGPQIKKYPLYSKDINEDGVTEVGEMYIPQGWEDALYEDIPFIEFYSTYSIDGTSKKITERFIDRVRRFYIEIPSEWHGRVTVKKVKNGIQLLSVSNQKPVFEVKWVKKGSSESSKAVLKETKDTIFYSDRKENETFPFNQFHLLENEF</sequence>
<dbReference type="AlphaFoldDB" id="A0A4U1D337"/>
<dbReference type="Proteomes" id="UP000307756">
    <property type="component" value="Unassembled WGS sequence"/>
</dbReference>
<keyword evidence="2" id="KW-1185">Reference proteome</keyword>
<proteinExistence type="predicted"/>
<name>A0A4U1D337_9BACI</name>
<protein>
    <submittedName>
        <fullName evidence="1">VCBS repeat-containing protein</fullName>
    </submittedName>
</protein>
<dbReference type="OrthoDB" id="1743319at2"/>
<accession>A0A4U1D337</accession>
<evidence type="ECO:0000313" key="1">
    <source>
        <dbReference type="EMBL" id="TKC16721.1"/>
    </source>
</evidence>
<dbReference type="SUPFAM" id="SSF69318">
    <property type="entry name" value="Integrin alpha N-terminal domain"/>
    <property type="match status" value="1"/>
</dbReference>